<dbReference type="RefSeq" id="WP_093283667.1">
    <property type="nucleotide sequence ID" value="NZ_FOFS01000004.1"/>
</dbReference>
<gene>
    <name evidence="6" type="ORF">SAMN04488038_104206</name>
</gene>
<dbReference type="Gene3D" id="1.10.150.130">
    <property type="match status" value="1"/>
</dbReference>
<accession>A0A1H9DXU2</accession>
<dbReference type="AlphaFoldDB" id="A0A1H9DXU2"/>
<dbReference type="Pfam" id="PF00589">
    <property type="entry name" value="Phage_integrase"/>
    <property type="match status" value="1"/>
</dbReference>
<dbReference type="PANTHER" id="PTHR30629">
    <property type="entry name" value="PROPHAGE INTEGRASE"/>
    <property type="match status" value="1"/>
</dbReference>
<keyword evidence="3" id="KW-0238">DNA-binding</keyword>
<dbReference type="PANTHER" id="PTHR30629:SF2">
    <property type="entry name" value="PROPHAGE INTEGRASE INTS-RELATED"/>
    <property type="match status" value="1"/>
</dbReference>
<protein>
    <submittedName>
        <fullName evidence="6">Phage integrase family protein</fullName>
    </submittedName>
</protein>
<dbReference type="InterPro" id="IPR050808">
    <property type="entry name" value="Phage_Integrase"/>
</dbReference>
<dbReference type="Proteomes" id="UP000199233">
    <property type="component" value="Unassembled WGS sequence"/>
</dbReference>
<dbReference type="STRING" id="489703.SAMN04488038_104206"/>
<evidence type="ECO:0000259" key="5">
    <source>
        <dbReference type="PROSITE" id="PS51898"/>
    </source>
</evidence>
<keyword evidence="7" id="KW-1185">Reference proteome</keyword>
<keyword evidence="2" id="KW-0229">DNA integration</keyword>
<dbReference type="OrthoDB" id="9795573at2"/>
<dbReference type="PROSITE" id="PS51898">
    <property type="entry name" value="TYR_RECOMBINASE"/>
    <property type="match status" value="1"/>
</dbReference>
<dbReference type="GO" id="GO:0015074">
    <property type="term" value="P:DNA integration"/>
    <property type="evidence" value="ECO:0007669"/>
    <property type="project" value="UniProtKB-KW"/>
</dbReference>
<evidence type="ECO:0000313" key="6">
    <source>
        <dbReference type="EMBL" id="SEQ18281.1"/>
    </source>
</evidence>
<dbReference type="EMBL" id="FOFS01000004">
    <property type="protein sequence ID" value="SEQ18281.1"/>
    <property type="molecule type" value="Genomic_DNA"/>
</dbReference>
<dbReference type="InterPro" id="IPR011010">
    <property type="entry name" value="DNA_brk_join_enz"/>
</dbReference>
<evidence type="ECO:0000256" key="3">
    <source>
        <dbReference type="ARBA" id="ARBA00023125"/>
    </source>
</evidence>
<feature type="domain" description="Tyr recombinase" evidence="5">
    <location>
        <begin position="180"/>
        <end position="444"/>
    </location>
</feature>
<dbReference type="InterPro" id="IPR010998">
    <property type="entry name" value="Integrase_recombinase_N"/>
</dbReference>
<dbReference type="Gene3D" id="1.10.443.10">
    <property type="entry name" value="Intergrase catalytic core"/>
    <property type="match status" value="1"/>
</dbReference>
<keyword evidence="4" id="KW-0233">DNA recombination</keyword>
<evidence type="ECO:0000256" key="4">
    <source>
        <dbReference type="ARBA" id="ARBA00023172"/>
    </source>
</evidence>
<evidence type="ECO:0000256" key="2">
    <source>
        <dbReference type="ARBA" id="ARBA00022908"/>
    </source>
</evidence>
<evidence type="ECO:0000313" key="7">
    <source>
        <dbReference type="Proteomes" id="UP000199233"/>
    </source>
</evidence>
<dbReference type="GO" id="GO:0003677">
    <property type="term" value="F:DNA binding"/>
    <property type="evidence" value="ECO:0007669"/>
    <property type="project" value="UniProtKB-KW"/>
</dbReference>
<reference evidence="6 7" key="1">
    <citation type="submission" date="2016-10" db="EMBL/GenBank/DDBJ databases">
        <authorList>
            <person name="de Groot N.N."/>
        </authorList>
    </citation>
    <scope>NUCLEOTIDE SEQUENCE [LARGE SCALE GENOMIC DNA]</scope>
    <source>
        <strain evidence="6 7">DSM 25927</strain>
    </source>
</reference>
<name>A0A1H9DXU2_9GAMM</name>
<sequence>MAIHKRKRKSGARYTAVIRVVGQPTESQTFDSLKQAERWHNSRLEQIANGSKVLESRARTATLNDILPRYAEQVAAHRGKTVACGVSELAALGRLSESFLGEMRVVAIDASHVETWLDQFRKMEKPGGGRYKESSIRRSLDTFAAVLNFAATDLGLHRFQNPCRFISPSKRPKGADPRERNLREGEFEEFERQLALFQGGCFADTYRFLLFSGMRRTEAFLLQESWVNWEDCTIAFPITKTGAETRALAPPAMALLRRLKVGEDGRYFKFLPDRVTKVNAILSRRTSIMIAARRLDGGRFAGAIQLFLLLPRLKNIEELLTLRADATDWGACVIKFDNPRGTTLRRRRVSYEALELVRILTRPDQKSLFDFTADELKAAMEKCQWHARSIGTFSPHILRAAFTTALLEGGVPQAVVGKFTGHRDARSIQRYTRVTSPKAAKMFGAMAKKGLDALLGKEMQTVVS</sequence>
<dbReference type="SUPFAM" id="SSF56349">
    <property type="entry name" value="DNA breaking-rejoining enzymes"/>
    <property type="match status" value="2"/>
</dbReference>
<dbReference type="InterPro" id="IPR013762">
    <property type="entry name" value="Integrase-like_cat_sf"/>
</dbReference>
<comment type="similarity">
    <text evidence="1">Belongs to the 'phage' integrase family.</text>
</comment>
<evidence type="ECO:0000256" key="1">
    <source>
        <dbReference type="ARBA" id="ARBA00008857"/>
    </source>
</evidence>
<dbReference type="GO" id="GO:0006310">
    <property type="term" value="P:DNA recombination"/>
    <property type="evidence" value="ECO:0007669"/>
    <property type="project" value="UniProtKB-KW"/>
</dbReference>
<dbReference type="InterPro" id="IPR002104">
    <property type="entry name" value="Integrase_catalytic"/>
</dbReference>
<proteinExistence type="inferred from homology"/>
<organism evidence="6 7">
    <name type="scientific">Solimonas aquatica</name>
    <dbReference type="NCBI Taxonomy" id="489703"/>
    <lineage>
        <taxon>Bacteria</taxon>
        <taxon>Pseudomonadati</taxon>
        <taxon>Pseudomonadota</taxon>
        <taxon>Gammaproteobacteria</taxon>
        <taxon>Nevskiales</taxon>
        <taxon>Nevskiaceae</taxon>
        <taxon>Solimonas</taxon>
    </lineage>
</organism>